<proteinExistence type="predicted"/>
<sequence length="463" mass="51650">MSGKEQGNIQVYRKKWNFNIGIIIFGIIFIYLVVTILTYTTAKHVSAYEVREGSIFRDNAYTGLVLREETVVNAEADGYINYFVPEGSKVGKKTNVYSLSSQKLDLSSGQATEEEQQQSVSAEERQMILQQTQSFSENFQNSRFEETYTFKESVENVLSSSSSQSKQSQLTSLIQSGAEGVTAYSAADDGIVVYSVDGYEGITAEQVTADMLSRADYKSTEFTDNTKVKAGDAAYKLVTGEEWTVVIVLNEEMAQELADTSSVQVRFSKDSETATGSLSIYNTEDKDVNLGFITFNESMVRYVGERFLDIQLVLEDESGLKIPKSSVVEQEFYTVPQDYITQGGDSSQSGVLVQTDANTTTFEEAKVYYRDNETGMVYLNADAFEEGTVLVKPDSSETYSMSEKGTLHGVFNINKGYAEFKQVQILSENEEYYIVESGSDYGLTNYDHIALDGSEIREDEIIF</sequence>
<name>A0A921I1P6_9FIRM</name>
<gene>
    <name evidence="3" type="ORF">K8V82_07935</name>
</gene>
<organism evidence="3 4">
    <name type="scientific">Lachnoclostridium phocaeense</name>
    <dbReference type="NCBI Taxonomy" id="1871021"/>
    <lineage>
        <taxon>Bacteria</taxon>
        <taxon>Bacillati</taxon>
        <taxon>Bacillota</taxon>
        <taxon>Clostridia</taxon>
        <taxon>Lachnospirales</taxon>
        <taxon>Lachnospiraceae</taxon>
    </lineage>
</organism>
<dbReference type="AlphaFoldDB" id="A0A921I1P6"/>
<evidence type="ECO:0000313" key="4">
    <source>
        <dbReference type="Proteomes" id="UP000769156"/>
    </source>
</evidence>
<protein>
    <recommendedName>
        <fullName evidence="2">RND related barrel-sandwich hybrid domain-containing protein</fullName>
    </recommendedName>
</protein>
<keyword evidence="1" id="KW-0812">Transmembrane</keyword>
<evidence type="ECO:0000256" key="1">
    <source>
        <dbReference type="SAM" id="Phobius"/>
    </source>
</evidence>
<evidence type="ECO:0000259" key="2">
    <source>
        <dbReference type="Pfam" id="PF26018"/>
    </source>
</evidence>
<feature type="domain" description="RND related barrel-sandwich hybrid" evidence="2">
    <location>
        <begin position="69"/>
        <end position="238"/>
    </location>
</feature>
<dbReference type="Pfam" id="PF26018">
    <property type="entry name" value="BSH_RND_rel"/>
    <property type="match status" value="1"/>
</dbReference>
<reference evidence="3" key="1">
    <citation type="journal article" date="2021" name="PeerJ">
        <title>Extensive microbial diversity within the chicken gut microbiome revealed by metagenomics and culture.</title>
        <authorList>
            <person name="Gilroy R."/>
            <person name="Ravi A."/>
            <person name="Getino M."/>
            <person name="Pursley I."/>
            <person name="Horton D.L."/>
            <person name="Alikhan N.F."/>
            <person name="Baker D."/>
            <person name="Gharbi K."/>
            <person name="Hall N."/>
            <person name="Watson M."/>
            <person name="Adriaenssens E.M."/>
            <person name="Foster-Nyarko E."/>
            <person name="Jarju S."/>
            <person name="Secka A."/>
            <person name="Antonio M."/>
            <person name="Oren A."/>
            <person name="Chaudhuri R.R."/>
            <person name="La Ragione R."/>
            <person name="Hildebrand F."/>
            <person name="Pallen M.J."/>
        </authorList>
    </citation>
    <scope>NUCLEOTIDE SEQUENCE</scope>
    <source>
        <strain evidence="3">ChiSjej5B23-16112</strain>
    </source>
</reference>
<keyword evidence="1" id="KW-0472">Membrane</keyword>
<accession>A0A921I1P6</accession>
<keyword evidence="1" id="KW-1133">Transmembrane helix</keyword>
<feature type="transmembrane region" description="Helical" evidence="1">
    <location>
        <begin position="20"/>
        <end position="39"/>
    </location>
</feature>
<dbReference type="EMBL" id="DYVY01000127">
    <property type="protein sequence ID" value="HJF94708.1"/>
    <property type="molecule type" value="Genomic_DNA"/>
</dbReference>
<reference evidence="3" key="2">
    <citation type="submission" date="2021-09" db="EMBL/GenBank/DDBJ databases">
        <authorList>
            <person name="Gilroy R."/>
        </authorList>
    </citation>
    <scope>NUCLEOTIDE SEQUENCE</scope>
    <source>
        <strain evidence="3">ChiSjej5B23-16112</strain>
    </source>
</reference>
<dbReference type="InterPro" id="IPR058709">
    <property type="entry name" value="BSH_RND-rel"/>
</dbReference>
<dbReference type="Proteomes" id="UP000769156">
    <property type="component" value="Unassembled WGS sequence"/>
</dbReference>
<evidence type="ECO:0000313" key="3">
    <source>
        <dbReference type="EMBL" id="HJF94708.1"/>
    </source>
</evidence>
<comment type="caution">
    <text evidence="3">The sequence shown here is derived from an EMBL/GenBank/DDBJ whole genome shotgun (WGS) entry which is preliminary data.</text>
</comment>